<name>A0A4Y8AE64_9SPHI</name>
<reference evidence="1 2" key="1">
    <citation type="journal article" date="2016" name="Int. J. Syst. Evol. Microbiol.">
        <title>Proposal of Mucilaginibacter phyllosphaerae sp. nov. isolated from the phyllosphere of Galium album.</title>
        <authorList>
            <person name="Aydogan E.L."/>
            <person name="Busse H.J."/>
            <person name="Moser G."/>
            <person name="Muller C."/>
            <person name="Kampfer P."/>
            <person name="Glaeser S.P."/>
        </authorList>
    </citation>
    <scope>NUCLEOTIDE SEQUENCE [LARGE SCALE GENOMIC DNA]</scope>
    <source>
        <strain evidence="1 2">PP-F2FG21</strain>
    </source>
</reference>
<proteinExistence type="predicted"/>
<dbReference type="AlphaFoldDB" id="A0A4Y8AE64"/>
<dbReference type="Proteomes" id="UP000297248">
    <property type="component" value="Unassembled WGS sequence"/>
</dbReference>
<organism evidence="1 2">
    <name type="scientific">Mucilaginibacter phyllosphaerae</name>
    <dbReference type="NCBI Taxonomy" id="1812349"/>
    <lineage>
        <taxon>Bacteria</taxon>
        <taxon>Pseudomonadati</taxon>
        <taxon>Bacteroidota</taxon>
        <taxon>Sphingobacteriia</taxon>
        <taxon>Sphingobacteriales</taxon>
        <taxon>Sphingobacteriaceae</taxon>
        <taxon>Mucilaginibacter</taxon>
    </lineage>
</organism>
<gene>
    <name evidence="1" type="ORF">E2R65_10815</name>
</gene>
<protein>
    <submittedName>
        <fullName evidence="1">Uncharacterized protein</fullName>
    </submittedName>
</protein>
<dbReference type="EMBL" id="SNQG01000003">
    <property type="protein sequence ID" value="TEW66894.1"/>
    <property type="molecule type" value="Genomic_DNA"/>
</dbReference>
<sequence>MIVGYIRKYLQFDTDGISPKEVATLKQTYELLNYKYKTQFLDYKETRNLNFIYLAMQANLTGMLMVQKQFRRCFLIFTKSQSRASKMNWNDRQGSDSSYQVRAYAILRKDYGKVFIRRKSLIDKIINIFVVASINFKMDKAFTNKFYVVAEGKGCADDAIDQHFRDLVKKFSQKDFYINIINRTLMIEYSNGLDAQKTAMMAELACAMSTL</sequence>
<dbReference type="RefSeq" id="WP_134336497.1">
    <property type="nucleotide sequence ID" value="NZ_BMCZ01000003.1"/>
</dbReference>
<dbReference type="OrthoDB" id="791521at2"/>
<comment type="caution">
    <text evidence="1">The sequence shown here is derived from an EMBL/GenBank/DDBJ whole genome shotgun (WGS) entry which is preliminary data.</text>
</comment>
<evidence type="ECO:0000313" key="1">
    <source>
        <dbReference type="EMBL" id="TEW66894.1"/>
    </source>
</evidence>
<accession>A0A4Y8AE64</accession>
<evidence type="ECO:0000313" key="2">
    <source>
        <dbReference type="Proteomes" id="UP000297248"/>
    </source>
</evidence>